<dbReference type="GO" id="GO:0070513">
    <property type="term" value="F:death domain binding"/>
    <property type="evidence" value="ECO:0007669"/>
    <property type="project" value="InterPro"/>
</dbReference>
<dbReference type="SUPFAM" id="SSF47986">
    <property type="entry name" value="DEATH domain"/>
    <property type="match status" value="1"/>
</dbReference>
<feature type="domain" description="CARD" evidence="1">
    <location>
        <begin position="4"/>
        <end position="87"/>
    </location>
</feature>
<dbReference type="InterPro" id="IPR011029">
    <property type="entry name" value="DEATH-like_dom_sf"/>
</dbReference>
<dbReference type="InterPro" id="IPR037939">
    <property type="entry name" value="CRADD"/>
</dbReference>
<dbReference type="PANTHER" id="PTHR15034:SF5">
    <property type="entry name" value="DEATH DOMAIN-CONTAINING PROTEIN CRADD"/>
    <property type="match status" value="1"/>
</dbReference>
<dbReference type="OrthoDB" id="10004338at2759"/>
<evidence type="ECO:0000313" key="2">
    <source>
        <dbReference type="EMBL" id="ELU03418.1"/>
    </source>
</evidence>
<evidence type="ECO:0000313" key="3">
    <source>
        <dbReference type="EnsemblMetazoa" id="CapteP201707"/>
    </source>
</evidence>
<dbReference type="AlphaFoldDB" id="R7UI27"/>
<accession>R7UI27</accession>
<protein>
    <recommendedName>
        <fullName evidence="1">CARD domain-containing protein</fullName>
    </recommendedName>
</protein>
<dbReference type="GO" id="GO:0002020">
    <property type="term" value="F:protease binding"/>
    <property type="evidence" value="ECO:0007669"/>
    <property type="project" value="InterPro"/>
</dbReference>
<reference evidence="3" key="3">
    <citation type="submission" date="2015-06" db="UniProtKB">
        <authorList>
            <consortium name="EnsemblMetazoa"/>
        </authorList>
    </citation>
    <scope>IDENTIFICATION</scope>
</reference>
<proteinExistence type="predicted"/>
<dbReference type="EMBL" id="AMQN01024514">
    <property type="status" value="NOT_ANNOTATED_CDS"/>
    <property type="molecule type" value="Genomic_DNA"/>
</dbReference>
<dbReference type="HOGENOM" id="CLU_109084_1_0_1"/>
<dbReference type="CDD" id="cd01671">
    <property type="entry name" value="CARD"/>
    <property type="match status" value="1"/>
</dbReference>
<dbReference type="OMA" id="FDLFCEC"/>
<dbReference type="Pfam" id="PF00619">
    <property type="entry name" value="CARD"/>
    <property type="match status" value="1"/>
</dbReference>
<dbReference type="InterPro" id="IPR001315">
    <property type="entry name" value="CARD"/>
</dbReference>
<dbReference type="PANTHER" id="PTHR15034">
    <property type="entry name" value="DEATH DOMAIN-CONTAINING PROTEIN CRADD"/>
    <property type="match status" value="1"/>
</dbReference>
<name>R7UI27_CAPTE</name>
<keyword evidence="4" id="KW-1185">Reference proteome</keyword>
<evidence type="ECO:0000259" key="1">
    <source>
        <dbReference type="PROSITE" id="PS50209"/>
    </source>
</evidence>
<dbReference type="PROSITE" id="PS50209">
    <property type="entry name" value="CARD"/>
    <property type="match status" value="1"/>
</dbReference>
<sequence>MALLSEQRKQILTENRVELVETIELHGLWDYLRSHKIVTEQDVARIKLNRTSHEQIGKLLDHLAKRTESDFEAFCECLIATDQGHIATDILCYRTYSAQSPSNKDTCTYRKKKHEKYSFNY</sequence>
<evidence type="ECO:0000313" key="4">
    <source>
        <dbReference type="Proteomes" id="UP000014760"/>
    </source>
</evidence>
<reference evidence="2 4" key="2">
    <citation type="journal article" date="2013" name="Nature">
        <title>Insights into bilaterian evolution from three spiralian genomes.</title>
        <authorList>
            <person name="Simakov O."/>
            <person name="Marletaz F."/>
            <person name="Cho S.J."/>
            <person name="Edsinger-Gonzales E."/>
            <person name="Havlak P."/>
            <person name="Hellsten U."/>
            <person name="Kuo D.H."/>
            <person name="Larsson T."/>
            <person name="Lv J."/>
            <person name="Arendt D."/>
            <person name="Savage R."/>
            <person name="Osoegawa K."/>
            <person name="de Jong P."/>
            <person name="Grimwood J."/>
            <person name="Chapman J.A."/>
            <person name="Shapiro H."/>
            <person name="Aerts A."/>
            <person name="Otillar R.P."/>
            <person name="Terry A.Y."/>
            <person name="Boore J.L."/>
            <person name="Grigoriev I.V."/>
            <person name="Lindberg D.R."/>
            <person name="Seaver E.C."/>
            <person name="Weisblat D.A."/>
            <person name="Putnam N.H."/>
            <person name="Rokhsar D.S."/>
        </authorList>
    </citation>
    <scope>NUCLEOTIDE SEQUENCE</scope>
    <source>
        <strain evidence="2 4">I ESC-2004</strain>
    </source>
</reference>
<gene>
    <name evidence="2" type="ORF">CAPTEDRAFT_201707</name>
</gene>
<organism evidence="2">
    <name type="scientific">Capitella teleta</name>
    <name type="common">Polychaete worm</name>
    <dbReference type="NCBI Taxonomy" id="283909"/>
    <lineage>
        <taxon>Eukaryota</taxon>
        <taxon>Metazoa</taxon>
        <taxon>Spiralia</taxon>
        <taxon>Lophotrochozoa</taxon>
        <taxon>Annelida</taxon>
        <taxon>Polychaeta</taxon>
        <taxon>Sedentaria</taxon>
        <taxon>Scolecida</taxon>
        <taxon>Capitellidae</taxon>
        <taxon>Capitella</taxon>
    </lineage>
</organism>
<dbReference type="GO" id="GO:0042981">
    <property type="term" value="P:regulation of apoptotic process"/>
    <property type="evidence" value="ECO:0007669"/>
    <property type="project" value="InterPro"/>
</dbReference>
<dbReference type="EMBL" id="KB303178">
    <property type="protein sequence ID" value="ELU03418.1"/>
    <property type="molecule type" value="Genomic_DNA"/>
</dbReference>
<dbReference type="SMART" id="SM00114">
    <property type="entry name" value="CARD"/>
    <property type="match status" value="1"/>
</dbReference>
<dbReference type="Gene3D" id="1.10.533.10">
    <property type="entry name" value="Death Domain, Fas"/>
    <property type="match status" value="1"/>
</dbReference>
<dbReference type="EnsemblMetazoa" id="CapteT201707">
    <property type="protein sequence ID" value="CapteP201707"/>
    <property type="gene ID" value="CapteG201707"/>
</dbReference>
<dbReference type="Proteomes" id="UP000014760">
    <property type="component" value="Unassembled WGS sequence"/>
</dbReference>
<reference evidence="4" key="1">
    <citation type="submission" date="2012-12" db="EMBL/GenBank/DDBJ databases">
        <authorList>
            <person name="Hellsten U."/>
            <person name="Grimwood J."/>
            <person name="Chapman J.A."/>
            <person name="Shapiro H."/>
            <person name="Aerts A."/>
            <person name="Otillar R.P."/>
            <person name="Terry A.Y."/>
            <person name="Boore J.L."/>
            <person name="Simakov O."/>
            <person name="Marletaz F."/>
            <person name="Cho S.-J."/>
            <person name="Edsinger-Gonzales E."/>
            <person name="Havlak P."/>
            <person name="Kuo D.-H."/>
            <person name="Larsson T."/>
            <person name="Lv J."/>
            <person name="Arendt D."/>
            <person name="Savage R."/>
            <person name="Osoegawa K."/>
            <person name="de Jong P."/>
            <person name="Lindberg D.R."/>
            <person name="Seaver E.C."/>
            <person name="Weisblat D.A."/>
            <person name="Putnam N.H."/>
            <person name="Grigoriev I.V."/>
            <person name="Rokhsar D.S."/>
        </authorList>
    </citation>
    <scope>NUCLEOTIDE SEQUENCE</scope>
    <source>
        <strain evidence="4">I ESC-2004</strain>
    </source>
</reference>